<proteinExistence type="predicted"/>
<dbReference type="Proteomes" id="UP000265703">
    <property type="component" value="Unassembled WGS sequence"/>
</dbReference>
<evidence type="ECO:0000313" key="2">
    <source>
        <dbReference type="EMBL" id="RIA81141.1"/>
    </source>
</evidence>
<reference evidence="2 3" key="1">
    <citation type="submission" date="2018-06" db="EMBL/GenBank/DDBJ databases">
        <title>Comparative genomics reveals the genomic features of Rhizophagus irregularis, R. cerebriforme, R. diaphanum and Gigaspora rosea, and their symbiotic lifestyle signature.</title>
        <authorList>
            <person name="Morin E."/>
            <person name="San Clemente H."/>
            <person name="Chen E.C.H."/>
            <person name="De La Providencia I."/>
            <person name="Hainaut M."/>
            <person name="Kuo A."/>
            <person name="Kohler A."/>
            <person name="Murat C."/>
            <person name="Tang N."/>
            <person name="Roy S."/>
            <person name="Loubradou J."/>
            <person name="Henrissat B."/>
            <person name="Grigoriev I.V."/>
            <person name="Corradi N."/>
            <person name="Roux C."/>
            <person name="Martin F.M."/>
        </authorList>
    </citation>
    <scope>NUCLEOTIDE SEQUENCE [LARGE SCALE GENOMIC DNA]</scope>
    <source>
        <strain evidence="2 3">DAOM 227022</strain>
    </source>
</reference>
<evidence type="ECO:0000256" key="1">
    <source>
        <dbReference type="SAM" id="MobiDB-lite"/>
    </source>
</evidence>
<name>A0A397SEF5_9GLOM</name>
<protein>
    <submittedName>
        <fullName evidence="2">Uncharacterized protein</fullName>
    </submittedName>
</protein>
<evidence type="ECO:0000313" key="3">
    <source>
        <dbReference type="Proteomes" id="UP000265703"/>
    </source>
</evidence>
<dbReference type="EMBL" id="QKYT01000841">
    <property type="protein sequence ID" value="RIA81141.1"/>
    <property type="molecule type" value="Genomic_DNA"/>
</dbReference>
<accession>A0A397SEF5</accession>
<feature type="region of interest" description="Disordered" evidence="1">
    <location>
        <begin position="126"/>
        <end position="151"/>
    </location>
</feature>
<feature type="compositionally biased region" description="Basic and acidic residues" evidence="1">
    <location>
        <begin position="142"/>
        <end position="151"/>
    </location>
</feature>
<keyword evidence="3" id="KW-1185">Reference proteome</keyword>
<sequence>MKKEDAGFCAWLRDRKIGVEWMSNNGNKEQLRDQYDNYLLNYTNESFLNNFEFNFFLNTNQEKEVNENHERLNLNFNNNFSSWLEKINTSPQNLEIDEENNSNFSDLNAKSYQFRKIALPKTRKDIKNNRSRKKHVNAQEYLKQHYPQEKR</sequence>
<comment type="caution">
    <text evidence="2">The sequence shown here is derived from an EMBL/GenBank/DDBJ whole genome shotgun (WGS) entry which is preliminary data.</text>
</comment>
<dbReference type="AlphaFoldDB" id="A0A397SEF5"/>
<gene>
    <name evidence="2" type="ORF">C1645_744741</name>
</gene>
<organism evidence="2 3">
    <name type="scientific">Glomus cerebriforme</name>
    <dbReference type="NCBI Taxonomy" id="658196"/>
    <lineage>
        <taxon>Eukaryota</taxon>
        <taxon>Fungi</taxon>
        <taxon>Fungi incertae sedis</taxon>
        <taxon>Mucoromycota</taxon>
        <taxon>Glomeromycotina</taxon>
        <taxon>Glomeromycetes</taxon>
        <taxon>Glomerales</taxon>
        <taxon>Glomeraceae</taxon>
        <taxon>Glomus</taxon>
    </lineage>
</organism>